<evidence type="ECO:0008006" key="3">
    <source>
        <dbReference type="Google" id="ProtNLM"/>
    </source>
</evidence>
<proteinExistence type="predicted"/>
<dbReference type="AlphaFoldDB" id="A0A1E3RUA1"/>
<dbReference type="OrthoDB" id="9787428at2"/>
<protein>
    <recommendedName>
        <fullName evidence="3">Carbon monoxide dehydrogenase</fullName>
    </recommendedName>
</protein>
<dbReference type="EMBL" id="MIGZ01000082">
    <property type="protein sequence ID" value="ODQ93002.1"/>
    <property type="molecule type" value="Genomic_DNA"/>
</dbReference>
<dbReference type="Pfam" id="PF06240">
    <property type="entry name" value="COXG"/>
    <property type="match status" value="1"/>
</dbReference>
<dbReference type="Gene3D" id="3.30.530.20">
    <property type="match status" value="1"/>
</dbReference>
<sequence length="148" mass="15635">MNFDGTRLVEASPETTWDAIAEPATFLGLIPVVQDVSVQSSGEIRARCVFPLGLGKLHLTARVKCVERTPGESARFAGTALGDGVHVTFDNRIVLGAAPDPNSTTLRWTASVVLRGPVVGMTQHVAPLLVSQQIDTAFAAFVSHLGSV</sequence>
<dbReference type="InterPro" id="IPR023393">
    <property type="entry name" value="START-like_dom_sf"/>
</dbReference>
<reference evidence="2" key="1">
    <citation type="submission" date="2016-09" db="EMBL/GenBank/DDBJ databases">
        <authorList>
            <person name="Greninger A.L."/>
            <person name="Jerome K.R."/>
            <person name="Mcnair B."/>
            <person name="Wallis C."/>
            <person name="Fang F."/>
        </authorList>
    </citation>
    <scope>NUCLEOTIDE SEQUENCE [LARGE SCALE GENOMIC DNA]</scope>
    <source>
        <strain evidence="2">M7</strain>
    </source>
</reference>
<gene>
    <name evidence="1" type="ORF">BHQ17_14835</name>
</gene>
<keyword evidence="2" id="KW-1185">Reference proteome</keyword>
<dbReference type="Proteomes" id="UP000094243">
    <property type="component" value="Unassembled WGS sequence"/>
</dbReference>
<dbReference type="RefSeq" id="WP_069405932.1">
    <property type="nucleotide sequence ID" value="NZ_JBHRZJ010000011.1"/>
</dbReference>
<organism evidence="1 2">
    <name type="scientific">Mycolicibacterium holsaticum</name>
    <dbReference type="NCBI Taxonomy" id="152142"/>
    <lineage>
        <taxon>Bacteria</taxon>
        <taxon>Bacillati</taxon>
        <taxon>Actinomycetota</taxon>
        <taxon>Actinomycetes</taxon>
        <taxon>Mycobacteriales</taxon>
        <taxon>Mycobacteriaceae</taxon>
        <taxon>Mycolicibacterium</taxon>
    </lineage>
</organism>
<dbReference type="SUPFAM" id="SSF55961">
    <property type="entry name" value="Bet v1-like"/>
    <property type="match status" value="1"/>
</dbReference>
<evidence type="ECO:0000313" key="1">
    <source>
        <dbReference type="EMBL" id="ODQ93002.1"/>
    </source>
</evidence>
<comment type="caution">
    <text evidence="1">The sequence shown here is derived from an EMBL/GenBank/DDBJ whole genome shotgun (WGS) entry which is preliminary data.</text>
</comment>
<evidence type="ECO:0000313" key="2">
    <source>
        <dbReference type="Proteomes" id="UP000094243"/>
    </source>
</evidence>
<dbReference type="InterPro" id="IPR010419">
    <property type="entry name" value="CO_DH_gsu"/>
</dbReference>
<accession>A0A1E3RUA1</accession>
<name>A0A1E3RUA1_9MYCO</name>